<evidence type="ECO:0000313" key="3">
    <source>
        <dbReference type="Proteomes" id="UP000659496"/>
    </source>
</evidence>
<gene>
    <name evidence="2" type="ORF">H9659_08020</name>
</gene>
<keyword evidence="3" id="KW-1185">Reference proteome</keyword>
<comment type="caution">
    <text evidence="2">The sequence shown here is derived from an EMBL/GenBank/DDBJ whole genome shotgun (WGS) entry which is preliminary data.</text>
</comment>
<evidence type="ECO:0000313" key="2">
    <source>
        <dbReference type="EMBL" id="MBD7908273.1"/>
    </source>
</evidence>
<organism evidence="2 3">
    <name type="scientific">Sporosarcina gallistercoris</name>
    <dbReference type="NCBI Taxonomy" id="2762245"/>
    <lineage>
        <taxon>Bacteria</taxon>
        <taxon>Bacillati</taxon>
        <taxon>Bacillota</taxon>
        <taxon>Bacilli</taxon>
        <taxon>Bacillales</taxon>
        <taxon>Caryophanaceae</taxon>
        <taxon>Sporosarcina</taxon>
    </lineage>
</organism>
<dbReference type="EMBL" id="JACSQY010000005">
    <property type="protein sequence ID" value="MBD7908273.1"/>
    <property type="molecule type" value="Genomic_DNA"/>
</dbReference>
<dbReference type="Proteomes" id="UP000659496">
    <property type="component" value="Unassembled WGS sequence"/>
</dbReference>
<reference evidence="2 3" key="1">
    <citation type="submission" date="2020-08" db="EMBL/GenBank/DDBJ databases">
        <title>A Genomic Blueprint of the Chicken Gut Microbiome.</title>
        <authorList>
            <person name="Gilroy R."/>
            <person name="Ravi A."/>
            <person name="Getino M."/>
            <person name="Pursley I."/>
            <person name="Horton D.L."/>
            <person name="Alikhan N.-F."/>
            <person name="Baker D."/>
            <person name="Gharbi K."/>
            <person name="Hall N."/>
            <person name="Watson M."/>
            <person name="Adriaenssens E.M."/>
            <person name="Foster-Nyarko E."/>
            <person name="Jarju S."/>
            <person name="Secka A."/>
            <person name="Antonio M."/>
            <person name="Oren A."/>
            <person name="Chaudhuri R."/>
            <person name="La Ragione R.M."/>
            <person name="Hildebrand F."/>
            <person name="Pallen M.J."/>
        </authorList>
    </citation>
    <scope>NUCLEOTIDE SEQUENCE [LARGE SCALE GENOMIC DNA]</scope>
    <source>
        <strain evidence="2 3">Sa3CUA8</strain>
    </source>
</reference>
<name>A0ABR8PJB9_9BACL</name>
<protein>
    <submittedName>
        <fullName evidence="2">Uncharacterized protein</fullName>
    </submittedName>
</protein>
<proteinExistence type="predicted"/>
<dbReference type="RefSeq" id="WP_191689425.1">
    <property type="nucleotide sequence ID" value="NZ_JACSQY010000005.1"/>
</dbReference>
<accession>A0ABR8PJB9</accession>
<evidence type="ECO:0000256" key="1">
    <source>
        <dbReference type="SAM" id="MobiDB-lite"/>
    </source>
</evidence>
<sequence length="126" mass="14435">MRCIVRRIFYDKITGNILLDTGERRGLVKTTTIEEDIANYVVLSERIRATFGAIELSCGQYAQDFTESNGYRVNPETKQIEFSYPDPNEPEVEQPNLSPLSESVNSNMEYLVDVDFRLSMIEMGLQ</sequence>
<feature type="region of interest" description="Disordered" evidence="1">
    <location>
        <begin position="80"/>
        <end position="101"/>
    </location>
</feature>